<dbReference type="NCBIfam" id="TIGR00702">
    <property type="entry name" value="YcaO-type kinase domain"/>
    <property type="match status" value="1"/>
</dbReference>
<dbReference type="Gene3D" id="3.30.160.660">
    <property type="match status" value="1"/>
</dbReference>
<protein>
    <submittedName>
        <fullName evidence="2">TOMM leader peptide-binding protein</fullName>
    </submittedName>
</protein>
<evidence type="ECO:0000313" key="2">
    <source>
        <dbReference type="EMBL" id="QVY61981.1"/>
    </source>
</evidence>
<dbReference type="Gene3D" id="3.30.1330.230">
    <property type="match status" value="1"/>
</dbReference>
<dbReference type="InterPro" id="IPR027624">
    <property type="entry name" value="TOMM_cyclo_SagD"/>
</dbReference>
<dbReference type="Pfam" id="PF02624">
    <property type="entry name" value="YcaO"/>
    <property type="match status" value="1"/>
</dbReference>
<dbReference type="Proteomes" id="UP000679247">
    <property type="component" value="Chromosome"/>
</dbReference>
<dbReference type="NCBIfam" id="TIGR03604">
    <property type="entry name" value="TOMM_cyclo_SagD"/>
    <property type="match status" value="1"/>
</dbReference>
<name>A0ABX8FCH2_9BACI</name>
<reference evidence="2 3" key="1">
    <citation type="submission" date="2021-03" db="EMBL/GenBank/DDBJ databases">
        <title>The first data on the complete genome of the tetrodotoxin-producing bacterium.</title>
        <authorList>
            <person name="Melnikova D.I."/>
            <person name="Nijland R."/>
            <person name="Magarlamov T.Y."/>
        </authorList>
    </citation>
    <scope>NUCLEOTIDE SEQUENCE [LARGE SCALE GENOMIC DNA]</scope>
    <source>
        <strain evidence="2 3">1839</strain>
    </source>
</reference>
<sequence length="650" mass="76409">MQLFILDRESVLQNEFIYQFRMQNDLHVVKNVKDVNPNSILIGLYDFFDYNYEKEAVKYCQEHGISYLRANLLFETATIGPFYTENSSCIDCLYERLSVNQPEELMVLYRNYDYSADFLGEKHLIWRKEFITFVCQELISWLQIFLQSPKEITNKIVVINDDKKSIQEHQINKNEYCDSCFHLPDDSEELGSIHLKSRLKPAKDKYRLREDFDPKVFKERMVDLKTGKTMHSYFEVESKYVPMVGTENYIEQGANEGAFGRTFDFQSSELSAYLEALERYSNVVNRKSFSRIYASYNEVKEYAINPHELTLHDDALKNEYFRLHNYSEDLKFQWVWGYSFKKKKSVLMPEQMVFYKDELVRDKPKRFVYETSNGCALGSTIEEAVLYGLFEVIERDNFLVSWYNRLDLTEIDISGLDEDFQILHGLIEADGYRVTFYDTTMELGIPSVWAFMVNENEDAVVKTYSAAGCHFNPEKALMSAFIEVVSSVPVYNKVFGEEHLVERKNVIFSDGDKATEFQDHVLLYSHPEALERLDFLLNSTQKKTLNELYPEWYTTDHFKHADLTADLNELMDRLFEHYDDVYAVDISGDFIKSFDLRCVKVFVPGMLTMTFGHQYRRLNMDRIIQGPVMAGRVHQPIDERDVNPFPHPFP</sequence>
<dbReference type="RefSeq" id="WP_214477288.1">
    <property type="nucleotide sequence ID" value="NZ_CP071709.1"/>
</dbReference>
<dbReference type="EMBL" id="CP071709">
    <property type="protein sequence ID" value="QVY61981.1"/>
    <property type="molecule type" value="Genomic_DNA"/>
</dbReference>
<keyword evidence="3" id="KW-1185">Reference proteome</keyword>
<dbReference type="InterPro" id="IPR022291">
    <property type="entry name" value="Bacteriocin_synth_cyclodeHase"/>
</dbReference>
<gene>
    <name evidence="2" type="ORF">J1899_02360</name>
</gene>
<dbReference type="Gene3D" id="3.40.50.720">
    <property type="entry name" value="NAD(P)-binding Rossmann-like Domain"/>
    <property type="match status" value="1"/>
</dbReference>
<feature type="domain" description="YcaO" evidence="1">
    <location>
        <begin position="260"/>
        <end position="650"/>
    </location>
</feature>
<evidence type="ECO:0000313" key="3">
    <source>
        <dbReference type="Proteomes" id="UP000679247"/>
    </source>
</evidence>
<dbReference type="PANTHER" id="PTHR37809:SF1">
    <property type="entry name" value="RIBOSOMAL PROTEIN S12 METHYLTHIOTRANSFERASE ACCESSORY FACTOR YCAO"/>
    <property type="match status" value="1"/>
</dbReference>
<dbReference type="InterPro" id="IPR003776">
    <property type="entry name" value="YcaO-like_dom"/>
</dbReference>
<dbReference type="NCBIfam" id="TIGR03882">
    <property type="entry name" value="cyclo_dehyd_2"/>
    <property type="match status" value="1"/>
</dbReference>
<dbReference type="PROSITE" id="PS51664">
    <property type="entry name" value="YCAO"/>
    <property type="match status" value="1"/>
</dbReference>
<dbReference type="Gene3D" id="3.30.40.250">
    <property type="match status" value="1"/>
</dbReference>
<proteinExistence type="predicted"/>
<organism evidence="2 3">
    <name type="scientific">Cytobacillus gottheilii</name>
    <dbReference type="NCBI Taxonomy" id="859144"/>
    <lineage>
        <taxon>Bacteria</taxon>
        <taxon>Bacillati</taxon>
        <taxon>Bacillota</taxon>
        <taxon>Bacilli</taxon>
        <taxon>Bacillales</taxon>
        <taxon>Bacillaceae</taxon>
        <taxon>Cytobacillus</taxon>
    </lineage>
</organism>
<dbReference type="PANTHER" id="PTHR37809">
    <property type="entry name" value="RIBOSOMAL PROTEIN S12 METHYLTHIOTRANSFERASE ACCESSORY FACTOR YCAO"/>
    <property type="match status" value="1"/>
</dbReference>
<accession>A0ABX8FCH2</accession>
<evidence type="ECO:0000259" key="1">
    <source>
        <dbReference type="PROSITE" id="PS51664"/>
    </source>
</evidence>